<organism evidence="1 2">
    <name type="scientific">Jiangella rhizosphaerae</name>
    <dbReference type="NCBI Taxonomy" id="2293569"/>
    <lineage>
        <taxon>Bacteria</taxon>
        <taxon>Bacillati</taxon>
        <taxon>Actinomycetota</taxon>
        <taxon>Actinomycetes</taxon>
        <taxon>Jiangellales</taxon>
        <taxon>Jiangellaceae</taxon>
        <taxon>Jiangella</taxon>
    </lineage>
</organism>
<gene>
    <name evidence="1" type="ORF">DY240_05995</name>
</gene>
<protein>
    <submittedName>
        <fullName evidence="1">Uncharacterized protein</fullName>
    </submittedName>
</protein>
<accession>A0A418KUA0</accession>
<dbReference type="Proteomes" id="UP000284057">
    <property type="component" value="Unassembled WGS sequence"/>
</dbReference>
<dbReference type="EMBL" id="QUAL01000050">
    <property type="protein sequence ID" value="RIQ32152.1"/>
    <property type="molecule type" value="Genomic_DNA"/>
</dbReference>
<reference evidence="1 2" key="1">
    <citation type="submission" date="2018-09" db="EMBL/GenBank/DDBJ databases">
        <title>Isolation, diversity and antifungal activity of actinobacteria from wheat.</title>
        <authorList>
            <person name="Han C."/>
        </authorList>
    </citation>
    <scope>NUCLEOTIDE SEQUENCE [LARGE SCALE GENOMIC DNA]</scope>
    <source>
        <strain evidence="1 2">NEAU-YY265</strain>
    </source>
</reference>
<evidence type="ECO:0000313" key="1">
    <source>
        <dbReference type="EMBL" id="RIQ32152.1"/>
    </source>
</evidence>
<dbReference type="AlphaFoldDB" id="A0A418KUA0"/>
<keyword evidence="2" id="KW-1185">Reference proteome</keyword>
<sequence>MLLWMVVLAVAGCAGGVRPAADDVGPLAGAAPAVAKVGAATGSGSPSRPVPVEVTPGAAVLLPADDVGRMESLTPPLRLVAPAATVTVEAAGEWDLSARDDGLVARVWRVRLAAPPPLAPSADPFLTGTGSDQPPRDAATTLWLDTGSERLPVTRQGVDEPVVLPCDELPCGDRRPEVHLLAAATADDAAPALVATVDGVDQRLDLRTGDVTSSVSRVAYDRPTSVPVSVPVWPPRTIAVRTEAQLEAEFGTGAGDLTRGGLDVGYGGHVAEAYLSPFDRYEGWAPPGHAWLVIRVDDHLRQPANTSWRAELDAAASWTVAHDAGLATPAYPPAPSNVLAFLVPDDVRSVTLAYRPTGTVGLPLDAQYEFRAPEPLTAEVPLP</sequence>
<evidence type="ECO:0000313" key="2">
    <source>
        <dbReference type="Proteomes" id="UP000284057"/>
    </source>
</evidence>
<comment type="caution">
    <text evidence="1">The sequence shown here is derived from an EMBL/GenBank/DDBJ whole genome shotgun (WGS) entry which is preliminary data.</text>
</comment>
<proteinExistence type="predicted"/>
<name>A0A418KUA0_9ACTN</name>